<evidence type="ECO:0000256" key="10">
    <source>
        <dbReference type="ARBA" id="ARBA00023029"/>
    </source>
</evidence>
<dbReference type="SUPFAM" id="SSF51294">
    <property type="entry name" value="Hedgehog/intein (Hint) domain"/>
    <property type="match status" value="1"/>
</dbReference>
<dbReference type="SUPFAM" id="SSF56719">
    <property type="entry name" value="Type II DNA topoisomerase"/>
    <property type="match status" value="2"/>
</dbReference>
<keyword evidence="9" id="KW-0651">Protein splicing</keyword>
<dbReference type="InterPro" id="IPR013758">
    <property type="entry name" value="Topo_IIA_A/C_ab"/>
</dbReference>
<dbReference type="InterPro" id="IPR006141">
    <property type="entry name" value="Intein_N"/>
</dbReference>
<dbReference type="Gene3D" id="3.30.1360.40">
    <property type="match status" value="1"/>
</dbReference>
<comment type="subunit">
    <text evidence="14">Heterotetramer composed of ParC and ParE.</text>
</comment>
<evidence type="ECO:0000256" key="13">
    <source>
        <dbReference type="ARBA" id="ARBA00026190"/>
    </source>
</evidence>
<dbReference type="FunFam" id="1.10.268.10:FF:000001">
    <property type="entry name" value="DNA gyrase subunit A"/>
    <property type="match status" value="1"/>
</dbReference>
<comment type="function">
    <text evidence="2">A type II topoisomerase that negatively supercoils closed circular double-stranded (ds) DNA in an ATP-dependent manner to modulate DNA topology and maintain chromosomes in an underwound state. Negative supercoiling favors strand separation, and DNA replication, transcription, recombination and repair, all of which involve strand separation. Also able to catalyze the interconversion of other topological isomers of dsDNA rings, including catenanes and knotted rings. Type II topoisomerases break and join 2 DNA strands simultaneously in an ATP-dependent manner.</text>
</comment>
<dbReference type="InterPro" id="IPR027434">
    <property type="entry name" value="Homing_endonucl"/>
</dbReference>
<dbReference type="SUPFAM" id="SSF101904">
    <property type="entry name" value="GyrA/ParC C-terminal domain-like"/>
    <property type="match status" value="1"/>
</dbReference>
<dbReference type="InterPro" id="IPR004860">
    <property type="entry name" value="LAGLIDADG_dom"/>
</dbReference>
<dbReference type="InterPro" id="IPR013760">
    <property type="entry name" value="Topo_IIA-like_dom_sf"/>
</dbReference>
<gene>
    <name evidence="19" type="ORF">COV84_04020</name>
</gene>
<feature type="active site" description="O-(5'-phospho-DNA)-tyrosine intermediate" evidence="15">
    <location>
        <position position="120"/>
    </location>
</feature>
<evidence type="ECO:0000256" key="14">
    <source>
        <dbReference type="ARBA" id="ARBA00063644"/>
    </source>
</evidence>
<evidence type="ECO:0000256" key="12">
    <source>
        <dbReference type="ARBA" id="ARBA00023235"/>
    </source>
</evidence>
<keyword evidence="10 15" id="KW-0799">Topoisomerase</keyword>
<dbReference type="InterPro" id="IPR002205">
    <property type="entry name" value="Topo_IIA_dom_A"/>
</dbReference>
<keyword evidence="5" id="KW-0963">Cytoplasm</keyword>
<evidence type="ECO:0000256" key="7">
    <source>
        <dbReference type="ARBA" id="ARBA00022813"/>
    </source>
</evidence>
<evidence type="ECO:0000256" key="2">
    <source>
        <dbReference type="ARBA" id="ARBA00001978"/>
    </source>
</evidence>
<evidence type="ECO:0000313" key="19">
    <source>
        <dbReference type="EMBL" id="PIQ74914.1"/>
    </source>
</evidence>
<dbReference type="FunFam" id="3.30.1360.40:FF:000002">
    <property type="entry name" value="DNA gyrase subunit A"/>
    <property type="match status" value="1"/>
</dbReference>
<dbReference type="PRINTS" id="PR00379">
    <property type="entry name" value="INTEIN"/>
</dbReference>
<keyword evidence="16" id="KW-0175">Coiled coil</keyword>
<evidence type="ECO:0000256" key="9">
    <source>
        <dbReference type="ARBA" id="ARBA00023000"/>
    </source>
</evidence>
<dbReference type="GO" id="GO:0004519">
    <property type="term" value="F:endonuclease activity"/>
    <property type="evidence" value="ECO:0007669"/>
    <property type="project" value="InterPro"/>
</dbReference>
<keyword evidence="7" id="KW-0068">Autocatalytic cleavage</keyword>
<dbReference type="GO" id="GO:0005524">
    <property type="term" value="F:ATP binding"/>
    <property type="evidence" value="ECO:0007669"/>
    <property type="project" value="UniProtKB-KW"/>
</dbReference>
<dbReference type="InterPro" id="IPR036844">
    <property type="entry name" value="Hint_dom_sf"/>
</dbReference>
<reference evidence="19 20" key="1">
    <citation type="submission" date="2017-09" db="EMBL/GenBank/DDBJ databases">
        <title>Depth-based differentiation of microbial function through sediment-hosted aquifers and enrichment of novel symbionts in the deep terrestrial subsurface.</title>
        <authorList>
            <person name="Probst A.J."/>
            <person name="Ladd B."/>
            <person name="Jarett J.K."/>
            <person name="Geller-Mcgrath D.E."/>
            <person name="Sieber C.M."/>
            <person name="Emerson J.B."/>
            <person name="Anantharaman K."/>
            <person name="Thomas B.C."/>
            <person name="Malmstrom R."/>
            <person name="Stieglmeier M."/>
            <person name="Klingl A."/>
            <person name="Woyke T."/>
            <person name="Ryan C.M."/>
            <person name="Banfield J.F."/>
        </authorList>
    </citation>
    <scope>NUCLEOTIDE SEQUENCE [LARGE SCALE GENOMIC DNA]</scope>
    <source>
        <strain evidence="19">CG11_big_fil_rev_8_21_14_0_20_40_15</strain>
    </source>
</reference>
<keyword evidence="6" id="KW-0547">Nucleotide-binding</keyword>
<feature type="domain" description="Topo IIA-type catalytic" evidence="18">
    <location>
        <begin position="32"/>
        <end position="944"/>
    </location>
</feature>
<dbReference type="EMBL" id="PCVO01000060">
    <property type="protein sequence ID" value="PIQ74914.1"/>
    <property type="molecule type" value="Genomic_DNA"/>
</dbReference>
<dbReference type="Gene3D" id="3.10.28.10">
    <property type="entry name" value="Homing endonucleases"/>
    <property type="match status" value="1"/>
</dbReference>
<dbReference type="SMART" id="SM00434">
    <property type="entry name" value="TOP4c"/>
    <property type="match status" value="2"/>
</dbReference>
<accession>A0A2H0KU19</accession>
<keyword evidence="11 15" id="KW-0238">DNA-binding</keyword>
<sequence length="1273" mass="143575">MDLGYIKPKEITEELKDSYLDYAMSVIVGRALPDVRDGLKPVHRRILYAMWDMGLRSNAKLRKSATVVGETLGKYHPHGDMAVYDTLVRLAQDFSMRYPLIQGQGNFGSIDGDAAAAMRYCVSGDTLIVTENGLVPIKEVSQGEEDVKFKVLSREKTINNASKWFDSGQHPIIKITTKSGLSLRGSYNHPILIWNKDFAANQPNFRWKLLSQIKEGDVAVIDRTSDMLWPQEEVSLKRYWPNHFGRRTEKKILPEKLNKELAFILGALISEGTVKQDEIEFCNSDKEFIYQFEKKWKNVFPDCRLHKFLRKPNSFGRKSYFTLEIHSRYVVEFLRNTGLAPAKSAQKTMPALILQSPKPVAAAFLQACFEGDGSISYSGKMTELSYISTSPAFIERLHIILLRLGLFPARRFDRWRNMHKLYLRGLKNYSVFENQIGFACSAKTEKLRKAINRISKDYSQNDFIPFFSDFVRTSLDKNGDFKVREFAIKHNFDRYSNMEQNCSQVMLAVRPSLKNNIQSIFESLISNNYLFDPIVEKETRKKETVYSLRVDSECHSFVGNGFINHNTECRLTPLAEEMLADIDKDTVNWVDNYDGTRQEPTVLPAKLPQLLLNGSLGIAVGMATSIPPHNLTELVDGLVHLIDHPKATSEDLLKFIKGPDFPTGGAIYDRSAVTQAYSTGKGPVINRGIAKVEETKKGNFYILITEIPYQVNKAVLLEKIAELVKEKKLEGIKDIRDESSREGLRVVIELKSEAYPQKILNRLYKLTDLQKTFHLNLLALVDGLQPQVLSLKDILAQYIIHRKEVVTRRTQFDLTRAKERAHILEGIKKALDHIDAIISTIKKSGTKEEAHKNLCARFKFSDAQASAILEMKLQTLAGLERQKIEDELKEKIKLIKELEAILKDARKVLDVIQKELLAIKEKYGDERKTKVFVSPVGEFKEEDLVPQEECIITLTQGGYIKRMNPKNYKAQKRGGKGMIGITTREEDTVKYLACVSTHDNLLFFTNIGRVFQTKAYEISEGSRVARGQAVVNFLQLAPGERVTALVATKELLKNLKKNSQPAGGQALEDNFLVMATKNGIIKKTTIKDFANVRRSGLIAITLRKGDELRWAKTTSGQDEIILVTAGGQSIHFKEKDVRPMGRNAAGVRGILLKRNDELVSMKVIGARWKNQNAKMELLVVTENGFGKKTDLKQFKVQHRGGSGIKACQVTSKTGKVVIAEILGPEEQDLIAMSDKGQTIRTPLASVSSLGRATQGVKIMKLEPGDKVASITCI</sequence>
<dbReference type="PANTHER" id="PTHR43493">
    <property type="entry name" value="DNA GYRASE/TOPOISOMERASE SUBUNIT A"/>
    <property type="match status" value="1"/>
</dbReference>
<dbReference type="NCBIfam" id="TIGR01445">
    <property type="entry name" value="intein_Nterm"/>
    <property type="match status" value="1"/>
</dbReference>
<evidence type="ECO:0000256" key="11">
    <source>
        <dbReference type="ARBA" id="ARBA00023125"/>
    </source>
</evidence>
<dbReference type="Proteomes" id="UP000229317">
    <property type="component" value="Unassembled WGS sequence"/>
</dbReference>
<evidence type="ECO:0000256" key="4">
    <source>
        <dbReference type="ARBA" id="ARBA00012895"/>
    </source>
</evidence>
<evidence type="ECO:0000256" key="1">
    <source>
        <dbReference type="ARBA" id="ARBA00000185"/>
    </source>
</evidence>
<dbReference type="InterPro" id="IPR035516">
    <property type="entry name" value="Gyrase/topoIV_suA_C"/>
</dbReference>
<evidence type="ECO:0000256" key="15">
    <source>
        <dbReference type="PROSITE-ProRule" id="PRU01384"/>
    </source>
</evidence>
<dbReference type="CDD" id="cd00187">
    <property type="entry name" value="TOP4c"/>
    <property type="match status" value="1"/>
</dbReference>
<dbReference type="InterPro" id="IPR006142">
    <property type="entry name" value="INTEIN"/>
</dbReference>
<dbReference type="GO" id="GO:0003677">
    <property type="term" value="F:DNA binding"/>
    <property type="evidence" value="ECO:0007669"/>
    <property type="project" value="UniProtKB-UniRule"/>
</dbReference>
<dbReference type="PROSITE" id="PS50817">
    <property type="entry name" value="INTEIN_N_TER"/>
    <property type="match status" value="1"/>
</dbReference>
<dbReference type="Gene3D" id="1.10.268.10">
    <property type="entry name" value="Topoisomerase, domain 3"/>
    <property type="match status" value="1"/>
</dbReference>
<dbReference type="Gene3D" id="2.170.16.10">
    <property type="entry name" value="Hedgehog/Intein (Hint) domain"/>
    <property type="match status" value="2"/>
</dbReference>
<dbReference type="InterPro" id="IPR050220">
    <property type="entry name" value="Type_II_DNA_Topoisomerases"/>
</dbReference>
<dbReference type="AlphaFoldDB" id="A0A2H0KU19"/>
<comment type="catalytic activity">
    <reaction evidence="1 15">
        <text>ATP-dependent breakage, passage and rejoining of double-stranded DNA.</text>
        <dbReference type="EC" id="5.6.2.2"/>
    </reaction>
</comment>
<dbReference type="GO" id="GO:0003918">
    <property type="term" value="F:DNA topoisomerase type II (double strand cut, ATP-hydrolyzing) activity"/>
    <property type="evidence" value="ECO:0007669"/>
    <property type="project" value="UniProtKB-EC"/>
</dbReference>
<dbReference type="PANTHER" id="PTHR43493:SF5">
    <property type="entry name" value="DNA GYRASE SUBUNIT A, CHLOROPLASTIC_MITOCHONDRIAL"/>
    <property type="match status" value="1"/>
</dbReference>
<dbReference type="SUPFAM" id="SSF55608">
    <property type="entry name" value="Homing endonucleases"/>
    <property type="match status" value="1"/>
</dbReference>
<dbReference type="InterPro" id="IPR030934">
    <property type="entry name" value="Intein_C"/>
</dbReference>
<evidence type="ECO:0000256" key="5">
    <source>
        <dbReference type="ARBA" id="ARBA00022490"/>
    </source>
</evidence>
<dbReference type="InterPro" id="IPR003587">
    <property type="entry name" value="Hint_dom_N"/>
</dbReference>
<evidence type="ECO:0000313" key="20">
    <source>
        <dbReference type="Proteomes" id="UP000229317"/>
    </source>
</evidence>
<evidence type="ECO:0000256" key="3">
    <source>
        <dbReference type="ARBA" id="ARBA00008263"/>
    </source>
</evidence>
<comment type="caution">
    <text evidence="19">The sequence shown here is derived from an EMBL/GenBank/DDBJ whole genome shotgun (WGS) entry which is preliminary data.</text>
</comment>
<feature type="domain" description="DOD-type homing endonuclease" evidence="17">
    <location>
        <begin position="264"/>
        <end position="406"/>
    </location>
</feature>
<dbReference type="SMART" id="SM00305">
    <property type="entry name" value="HintC"/>
    <property type="match status" value="1"/>
</dbReference>
<dbReference type="PROSITE" id="PS50819">
    <property type="entry name" value="INTEIN_ENDONUCLEASE"/>
    <property type="match status" value="1"/>
</dbReference>
<dbReference type="GO" id="GO:0006265">
    <property type="term" value="P:DNA topological change"/>
    <property type="evidence" value="ECO:0007669"/>
    <property type="project" value="UniProtKB-UniRule"/>
</dbReference>
<dbReference type="EC" id="5.6.2.2" evidence="4"/>
<dbReference type="Pfam" id="PF14528">
    <property type="entry name" value="LAGLIDADG_3"/>
    <property type="match status" value="2"/>
</dbReference>
<dbReference type="InterPro" id="IPR003586">
    <property type="entry name" value="Hint_dom_C"/>
</dbReference>
<dbReference type="GO" id="GO:0009330">
    <property type="term" value="C:DNA topoisomerase type II (double strand cut, ATP-hydrolyzing) complex"/>
    <property type="evidence" value="ECO:0007669"/>
    <property type="project" value="TreeGrafter"/>
</dbReference>
<dbReference type="FunFam" id="2.120.10.90:FF:000005">
    <property type="entry name" value="DNA topoisomerase 4 subunit A"/>
    <property type="match status" value="1"/>
</dbReference>
<protein>
    <recommendedName>
        <fullName evidence="13">DNA gyrase subunit A</fullName>
        <ecNumber evidence="4">5.6.2.2</ecNumber>
    </recommendedName>
</protein>
<dbReference type="GO" id="GO:0016539">
    <property type="term" value="P:intein-mediated protein splicing"/>
    <property type="evidence" value="ECO:0007669"/>
    <property type="project" value="InterPro"/>
</dbReference>
<dbReference type="GO" id="GO:0005737">
    <property type="term" value="C:cytoplasm"/>
    <property type="evidence" value="ECO:0007669"/>
    <property type="project" value="TreeGrafter"/>
</dbReference>
<dbReference type="PROSITE" id="PS52040">
    <property type="entry name" value="TOPO_IIA"/>
    <property type="match status" value="1"/>
</dbReference>
<evidence type="ECO:0000256" key="16">
    <source>
        <dbReference type="SAM" id="Coils"/>
    </source>
</evidence>
<evidence type="ECO:0000259" key="18">
    <source>
        <dbReference type="PROSITE" id="PS52040"/>
    </source>
</evidence>
<dbReference type="InterPro" id="IPR004042">
    <property type="entry name" value="Intein_endonuc_central"/>
</dbReference>
<dbReference type="CDD" id="cd00081">
    <property type="entry name" value="Hint"/>
    <property type="match status" value="1"/>
</dbReference>
<organism evidence="19 20">
    <name type="scientific">Candidatus Portnoybacteria bacterium CG11_big_fil_rev_8_21_14_0_20_40_15</name>
    <dbReference type="NCBI Taxonomy" id="1974817"/>
    <lineage>
        <taxon>Bacteria</taxon>
        <taxon>Candidatus Portnoyibacteriota</taxon>
    </lineage>
</organism>
<evidence type="ECO:0000259" key="17">
    <source>
        <dbReference type="PROSITE" id="PS50819"/>
    </source>
</evidence>
<dbReference type="Pfam" id="PF14890">
    <property type="entry name" value="Intein_splicing"/>
    <property type="match status" value="1"/>
</dbReference>
<keyword evidence="8" id="KW-0067">ATP-binding</keyword>
<evidence type="ECO:0000256" key="8">
    <source>
        <dbReference type="ARBA" id="ARBA00022840"/>
    </source>
</evidence>
<dbReference type="Pfam" id="PF00521">
    <property type="entry name" value="DNA_topoisoIV"/>
    <property type="match status" value="2"/>
</dbReference>
<dbReference type="Gene3D" id="2.120.10.90">
    <property type="entry name" value="DNA gyrase/topoisomerase IV, subunit A, C-terminal"/>
    <property type="match status" value="1"/>
</dbReference>
<dbReference type="SMART" id="SM00306">
    <property type="entry name" value="HintN"/>
    <property type="match status" value="1"/>
</dbReference>
<name>A0A2H0KU19_9BACT</name>
<dbReference type="PROSITE" id="PS50818">
    <property type="entry name" value="INTEIN_C_TER"/>
    <property type="match status" value="1"/>
</dbReference>
<evidence type="ECO:0000256" key="6">
    <source>
        <dbReference type="ARBA" id="ARBA00022741"/>
    </source>
</evidence>
<dbReference type="Pfam" id="PF03989">
    <property type="entry name" value="DNA_gyraseA_C"/>
    <property type="match status" value="6"/>
</dbReference>
<proteinExistence type="inferred from homology"/>
<comment type="similarity">
    <text evidence="3">Belongs to the type II topoisomerase GyrA/ParC subunit family.</text>
</comment>
<dbReference type="Gene3D" id="3.90.199.10">
    <property type="entry name" value="Topoisomerase II, domain 5"/>
    <property type="match status" value="2"/>
</dbReference>
<keyword evidence="12 15" id="KW-0413">Isomerase</keyword>
<dbReference type="InterPro" id="IPR013757">
    <property type="entry name" value="Topo_IIA_A_a_sf"/>
</dbReference>
<dbReference type="InterPro" id="IPR006691">
    <property type="entry name" value="GyrA/parC_rep"/>
</dbReference>
<feature type="coiled-coil region" evidence="16">
    <location>
        <begin position="881"/>
        <end position="922"/>
    </location>
</feature>